<evidence type="ECO:0000256" key="11">
    <source>
        <dbReference type="ARBA" id="ARBA00023136"/>
    </source>
</evidence>
<dbReference type="InterPro" id="IPR001460">
    <property type="entry name" value="PCN-bd_Tpept"/>
</dbReference>
<dbReference type="InterPro" id="IPR050515">
    <property type="entry name" value="Beta-lactam/transpept"/>
</dbReference>
<comment type="pathway">
    <text evidence="3">Cell wall biogenesis; peptidoglycan biosynthesis.</text>
</comment>
<dbReference type="PANTHER" id="PTHR30627:SF2">
    <property type="entry name" value="PEPTIDOGLYCAN D,D-TRANSPEPTIDASE MRDA"/>
    <property type="match status" value="1"/>
</dbReference>
<evidence type="ECO:0000256" key="7">
    <source>
        <dbReference type="ARBA" id="ARBA00022692"/>
    </source>
</evidence>
<dbReference type="Pfam" id="PF00905">
    <property type="entry name" value="Transpeptidase"/>
    <property type="match status" value="1"/>
</dbReference>
<feature type="region of interest" description="Disordered" evidence="15">
    <location>
        <begin position="692"/>
        <end position="720"/>
    </location>
</feature>
<name>A0ABY9JUU0_9BACI</name>
<evidence type="ECO:0000256" key="14">
    <source>
        <dbReference type="SAM" id="Coils"/>
    </source>
</evidence>
<dbReference type="Gene3D" id="3.40.710.10">
    <property type="entry name" value="DD-peptidase/beta-lactamase superfamily"/>
    <property type="match status" value="1"/>
</dbReference>
<dbReference type="SUPFAM" id="SSF56519">
    <property type="entry name" value="Penicillin binding protein dimerisation domain"/>
    <property type="match status" value="1"/>
</dbReference>
<evidence type="ECO:0000259" key="18">
    <source>
        <dbReference type="Pfam" id="PF03717"/>
    </source>
</evidence>
<evidence type="ECO:0000256" key="3">
    <source>
        <dbReference type="ARBA" id="ARBA00004752"/>
    </source>
</evidence>
<comment type="subcellular location">
    <subcellularLocation>
        <location evidence="2">Cell membrane</location>
    </subcellularLocation>
    <subcellularLocation>
        <location evidence="1">Membrane</location>
        <topology evidence="1">Single-pass membrane protein</topology>
    </subcellularLocation>
</comment>
<keyword evidence="9" id="KW-0573">Peptidoglycan synthesis</keyword>
<dbReference type="EMBL" id="CP129013">
    <property type="protein sequence ID" value="WLR43176.1"/>
    <property type="molecule type" value="Genomic_DNA"/>
</dbReference>
<evidence type="ECO:0000256" key="15">
    <source>
        <dbReference type="SAM" id="MobiDB-lite"/>
    </source>
</evidence>
<evidence type="ECO:0000256" key="9">
    <source>
        <dbReference type="ARBA" id="ARBA00022984"/>
    </source>
</evidence>
<dbReference type="RefSeq" id="WP_226539002.1">
    <property type="nucleotide sequence ID" value="NZ_CP129013.1"/>
</dbReference>
<proteinExistence type="inferred from homology"/>
<reference evidence="19 20" key="1">
    <citation type="submission" date="2023-06" db="EMBL/GenBank/DDBJ databases">
        <title>Five Gram-positive bacteria isolated from mangrove sediments in Shenzhen, Guangdong, China.</title>
        <authorList>
            <person name="Yu S."/>
            <person name="Zheng W."/>
            <person name="Huang Y."/>
        </authorList>
    </citation>
    <scope>NUCLEOTIDE SEQUENCE [LARGE SCALE GENOMIC DNA]</scope>
    <source>
        <strain evidence="19 20">SaN35-3</strain>
    </source>
</reference>
<keyword evidence="7 16" id="KW-0812">Transmembrane</keyword>
<sequence length="720" mass="82037">MTEQPLQQSKNDLKKMKKSRVFRVNFFFFIIFLLFVLLIIKLGYVQLIEGESYAKEVNRTERQISSFPAPRGKMYDRYGRVIVDNEGIPAIMFTQDGKTDAEDKIKTAKKLGEIIEFNYSEEEWEKQLKDRDYKDYWIAAHLKEAEKLVSDKEAKGLENGEVYQLQVNRVKEKDWKAIKADEKERELALLYKRFSGYRYQPQIVKTKAEAKTEKEKEQFEKELAEVSEKLEELEGIDIASDWKRSYPYEDTFRTILGSVTDNGILEEREDFYLARDYSRADRVGKSQLEYQYEEYLHPEKRTYEYITDRDGNTIEKRLVDEGRRGYDLVTTVDILFQQKVDEILLKNLKAARASGNYNVDRLYAVVMDPNDGSVLAMSGVYYNKESGEYEDRSFGTFTEQFEYGSAVKGATVLAGYQEGLKINTTFIDKKLYFAGNVEKASYNRGGLGAVNDLVALQKSSNVYMYHIGLLYLGKTYYPNMPLPKDQTALQNFRNAFSQFGLGVKTGIDLPYESNGLQNDIVDSGNFLDLTIGQFDTYTPLQMAQYVSTIANGGYRIKPQLVKSIHHSHTDKTIGPVVTQNSKKIISKVNNNEIEIDRVQTGFKRVVSSGTAAGKFEGYDVAGKTGTAQKAIGSGKVNSTFVGYFPSNDPEISFSVIVPDQNSKGGGDFNKIISKEIVKLYDDLQKDYQEEGMLGANMKIGEDSEEGNQSEGEQEEEETNQ</sequence>
<keyword evidence="12" id="KW-0961">Cell wall biogenesis/degradation</keyword>
<feature type="domain" description="Penicillin-binding protein transpeptidase" evidence="17">
    <location>
        <begin position="363"/>
        <end position="677"/>
    </location>
</feature>
<organism evidence="19 20">
    <name type="scientific">Bacillus carboniphilus</name>
    <dbReference type="NCBI Taxonomy" id="86663"/>
    <lineage>
        <taxon>Bacteria</taxon>
        <taxon>Bacillati</taxon>
        <taxon>Bacillota</taxon>
        <taxon>Bacilli</taxon>
        <taxon>Bacillales</taxon>
        <taxon>Bacillaceae</taxon>
        <taxon>Bacillus</taxon>
    </lineage>
</organism>
<evidence type="ECO:0000256" key="1">
    <source>
        <dbReference type="ARBA" id="ARBA00004167"/>
    </source>
</evidence>
<keyword evidence="8" id="KW-0133">Cell shape</keyword>
<dbReference type="SUPFAM" id="SSF56601">
    <property type="entry name" value="beta-lactamase/transpeptidase-like"/>
    <property type="match status" value="1"/>
</dbReference>
<evidence type="ECO:0000256" key="6">
    <source>
        <dbReference type="ARBA" id="ARBA00022475"/>
    </source>
</evidence>
<keyword evidence="6" id="KW-1003">Cell membrane</keyword>
<evidence type="ECO:0000256" key="13">
    <source>
        <dbReference type="ARBA" id="ARBA00034000"/>
    </source>
</evidence>
<keyword evidence="11 16" id="KW-0472">Membrane</keyword>
<comment type="catalytic activity">
    <reaction evidence="13">
        <text>Preferential cleavage: (Ac)2-L-Lys-D-Ala-|-D-Ala. Also transpeptidation of peptidyl-alanyl moieties that are N-acyl substituents of D-alanine.</text>
        <dbReference type="EC" id="3.4.16.4"/>
    </reaction>
</comment>
<evidence type="ECO:0000256" key="5">
    <source>
        <dbReference type="ARBA" id="ARBA00012448"/>
    </source>
</evidence>
<dbReference type="InterPro" id="IPR012338">
    <property type="entry name" value="Beta-lactam/transpept-like"/>
</dbReference>
<evidence type="ECO:0000256" key="4">
    <source>
        <dbReference type="ARBA" id="ARBA00007171"/>
    </source>
</evidence>
<evidence type="ECO:0000256" key="16">
    <source>
        <dbReference type="SAM" id="Phobius"/>
    </source>
</evidence>
<protein>
    <recommendedName>
        <fullName evidence="5">serine-type D-Ala-D-Ala carboxypeptidase</fullName>
        <ecNumber evidence="5">3.4.16.4</ecNumber>
    </recommendedName>
</protein>
<evidence type="ECO:0000256" key="8">
    <source>
        <dbReference type="ARBA" id="ARBA00022960"/>
    </source>
</evidence>
<feature type="transmembrane region" description="Helical" evidence="16">
    <location>
        <begin position="21"/>
        <end position="44"/>
    </location>
</feature>
<feature type="domain" description="Penicillin-binding protein dimerisation" evidence="18">
    <location>
        <begin position="68"/>
        <end position="316"/>
    </location>
</feature>
<dbReference type="Gene3D" id="3.90.1310.10">
    <property type="entry name" value="Penicillin-binding protein 2a (Domain 2)"/>
    <property type="match status" value="1"/>
</dbReference>
<evidence type="ECO:0000256" key="12">
    <source>
        <dbReference type="ARBA" id="ARBA00023316"/>
    </source>
</evidence>
<evidence type="ECO:0000259" key="17">
    <source>
        <dbReference type="Pfam" id="PF00905"/>
    </source>
</evidence>
<evidence type="ECO:0000313" key="19">
    <source>
        <dbReference type="EMBL" id="WLR43176.1"/>
    </source>
</evidence>
<keyword evidence="14" id="KW-0175">Coiled coil</keyword>
<comment type="similarity">
    <text evidence="4">Belongs to the transpeptidase family.</text>
</comment>
<dbReference type="Gene3D" id="1.10.10.1230">
    <property type="entry name" value="Penicillin-binding protein, N-terminal non-catalytic domain, head sub-domain"/>
    <property type="match status" value="1"/>
</dbReference>
<dbReference type="PANTHER" id="PTHR30627">
    <property type="entry name" value="PEPTIDOGLYCAN D,D-TRANSPEPTIDASE"/>
    <property type="match status" value="1"/>
</dbReference>
<feature type="compositionally biased region" description="Acidic residues" evidence="15">
    <location>
        <begin position="702"/>
        <end position="720"/>
    </location>
</feature>
<evidence type="ECO:0000256" key="10">
    <source>
        <dbReference type="ARBA" id="ARBA00022989"/>
    </source>
</evidence>
<dbReference type="Pfam" id="PF03717">
    <property type="entry name" value="PBP_dimer"/>
    <property type="match status" value="1"/>
</dbReference>
<gene>
    <name evidence="19" type="ORF">LC087_02950</name>
</gene>
<dbReference type="InterPro" id="IPR036138">
    <property type="entry name" value="PBP_dimer_sf"/>
</dbReference>
<dbReference type="EC" id="3.4.16.4" evidence="5"/>
<evidence type="ECO:0000313" key="20">
    <source>
        <dbReference type="Proteomes" id="UP001197974"/>
    </source>
</evidence>
<dbReference type="InterPro" id="IPR005311">
    <property type="entry name" value="PBP_dimer"/>
</dbReference>
<keyword evidence="20" id="KW-1185">Reference proteome</keyword>
<feature type="coiled-coil region" evidence="14">
    <location>
        <begin position="209"/>
        <end position="236"/>
    </location>
</feature>
<keyword evidence="10 16" id="KW-1133">Transmembrane helix</keyword>
<dbReference type="Proteomes" id="UP001197974">
    <property type="component" value="Chromosome"/>
</dbReference>
<accession>A0ABY9JUU0</accession>
<evidence type="ECO:0000256" key="2">
    <source>
        <dbReference type="ARBA" id="ARBA00004236"/>
    </source>
</evidence>